<dbReference type="AlphaFoldDB" id="A0A8B5XVE5"/>
<evidence type="ECO:0000256" key="1">
    <source>
        <dbReference type="SAM" id="MobiDB-lite"/>
    </source>
</evidence>
<dbReference type="Proteomes" id="UP000317770">
    <property type="component" value="Unassembled WGS sequence"/>
</dbReference>
<dbReference type="EMBL" id="VNKI01000009">
    <property type="protein sequence ID" value="TVX78617.1"/>
    <property type="molecule type" value="Genomic_DNA"/>
</dbReference>
<evidence type="ECO:0000313" key="3">
    <source>
        <dbReference type="EMBL" id="TVX78617.1"/>
    </source>
</evidence>
<comment type="caution">
    <text evidence="3">The sequence shown here is derived from an EMBL/GenBank/DDBJ whole genome shotgun (WGS) entry which is preliminary data.</text>
</comment>
<protein>
    <submittedName>
        <fullName evidence="3">ABC transporter permease</fullName>
    </submittedName>
</protein>
<dbReference type="Pfam" id="PF00386">
    <property type="entry name" value="C1q"/>
    <property type="match status" value="1"/>
</dbReference>
<reference evidence="3 4" key="1">
    <citation type="submission" date="2019-07" db="EMBL/GenBank/DDBJ databases">
        <title>Genome assembly of Bacillus simplex strain GGC-P6A.</title>
        <authorList>
            <person name="Jennings M.E."/>
            <person name="Barton H.A."/>
        </authorList>
    </citation>
    <scope>NUCLEOTIDE SEQUENCE [LARGE SCALE GENOMIC DNA]</scope>
    <source>
        <strain evidence="3 4">GGC-P6A</strain>
    </source>
</reference>
<dbReference type="SUPFAM" id="SSF49842">
    <property type="entry name" value="TNF-like"/>
    <property type="match status" value="1"/>
</dbReference>
<evidence type="ECO:0000313" key="4">
    <source>
        <dbReference type="Proteomes" id="UP000317770"/>
    </source>
</evidence>
<feature type="domain" description="C1q" evidence="2">
    <location>
        <begin position="16"/>
        <end position="162"/>
    </location>
</feature>
<gene>
    <name evidence="3" type="ORF">FQP34_18950</name>
</gene>
<dbReference type="RefSeq" id="WP_144479716.1">
    <property type="nucleotide sequence ID" value="NZ_VNKI01000009.1"/>
</dbReference>
<proteinExistence type="predicted"/>
<evidence type="ECO:0000259" key="2">
    <source>
        <dbReference type="PROSITE" id="PS50871"/>
    </source>
</evidence>
<dbReference type="InterPro" id="IPR008983">
    <property type="entry name" value="Tumour_necrosis_fac-like_dom"/>
</dbReference>
<dbReference type="PROSITE" id="PS50871">
    <property type="entry name" value="C1Q"/>
    <property type="match status" value="1"/>
</dbReference>
<dbReference type="InterPro" id="IPR001073">
    <property type="entry name" value="C1q_dom"/>
</dbReference>
<name>A0A8B5XVE5_9BACI</name>
<feature type="region of interest" description="Disordered" evidence="1">
    <location>
        <begin position="1"/>
        <end position="20"/>
    </location>
</feature>
<accession>A0A8B5XVE5</accession>
<sequence length="162" mass="17203">MNVNVSNDTSSNGRSIPQTNSAFSAATQGSTVLQPLAGTLPLAKVFFPNELLDLENEYDPSTSTFTAKNSGVYLFITSLNFFPDPIRVPYQVRVQIQVNGSSVGTDDEFTRGDSGDFTLVSAKVNLNAGDTVEVFASSTTPGVLLPGKATRFEGARFPSPTA</sequence>
<dbReference type="Gene3D" id="2.60.120.40">
    <property type="match status" value="1"/>
</dbReference>
<organism evidence="3 4">
    <name type="scientific">Peribacillus simplex</name>
    <dbReference type="NCBI Taxonomy" id="1478"/>
    <lineage>
        <taxon>Bacteria</taxon>
        <taxon>Bacillati</taxon>
        <taxon>Bacillota</taxon>
        <taxon>Bacilli</taxon>
        <taxon>Bacillales</taxon>
        <taxon>Bacillaceae</taxon>
        <taxon>Peribacillus</taxon>
    </lineage>
</organism>